<dbReference type="Proteomes" id="UP000567885">
    <property type="component" value="Unassembled WGS sequence"/>
</dbReference>
<comment type="similarity">
    <text evidence="1">Belongs to the saccharopine dehydrogenase family.</text>
</comment>
<accession>A0A8H5TKP2</accession>
<evidence type="ECO:0000313" key="3">
    <source>
        <dbReference type="EMBL" id="KAF5671218.1"/>
    </source>
</evidence>
<dbReference type="GO" id="GO:0005886">
    <property type="term" value="C:plasma membrane"/>
    <property type="evidence" value="ECO:0007669"/>
    <property type="project" value="TreeGrafter"/>
</dbReference>
<gene>
    <name evidence="3" type="ORF">FHETE_4188</name>
</gene>
<feature type="domain" description="Saccharopine dehydrogenase NADP binding" evidence="2">
    <location>
        <begin position="13"/>
        <end position="142"/>
    </location>
</feature>
<evidence type="ECO:0000256" key="1">
    <source>
        <dbReference type="ARBA" id="ARBA00038048"/>
    </source>
</evidence>
<name>A0A8H5TKP2_FUSHE</name>
<protein>
    <submittedName>
        <fullName evidence="3">Saccharopine dehydrogenase</fullName>
    </submittedName>
</protein>
<proteinExistence type="inferred from homology"/>
<dbReference type="PANTHER" id="PTHR12286">
    <property type="entry name" value="SACCHAROPINE DEHYDROGENASE-LIKE OXIDOREDUCTASE"/>
    <property type="match status" value="1"/>
</dbReference>
<dbReference type="AlphaFoldDB" id="A0A8H5TKP2"/>
<dbReference type="Pfam" id="PF03435">
    <property type="entry name" value="Sacchrp_dh_NADP"/>
    <property type="match status" value="1"/>
</dbReference>
<dbReference type="SUPFAM" id="SSF51735">
    <property type="entry name" value="NAD(P)-binding Rossmann-fold domains"/>
    <property type="match status" value="1"/>
</dbReference>
<comment type="caution">
    <text evidence="3">The sequence shown here is derived from an EMBL/GenBank/DDBJ whole genome shotgun (WGS) entry which is preliminary data.</text>
</comment>
<organism evidence="3 4">
    <name type="scientific">Fusarium heterosporum</name>
    <dbReference type="NCBI Taxonomy" id="42747"/>
    <lineage>
        <taxon>Eukaryota</taxon>
        <taxon>Fungi</taxon>
        <taxon>Dikarya</taxon>
        <taxon>Ascomycota</taxon>
        <taxon>Pezizomycotina</taxon>
        <taxon>Sordariomycetes</taxon>
        <taxon>Hypocreomycetidae</taxon>
        <taxon>Hypocreales</taxon>
        <taxon>Nectriaceae</taxon>
        <taxon>Fusarium</taxon>
        <taxon>Fusarium heterosporum species complex</taxon>
    </lineage>
</organism>
<sequence length="418" mass="45400">MAVQSSAPRKYGIVVLGGSGFTGTKVCTHIAAKLPADLHWAIAGRSAERLEKVAAKLRNEYPDRIQPELEIVTPDDDHTLGDVISRAKVCISCVLYAVDGENILRACVEQGTDYVDCAAVPPMCRDWIDKYHERAEKNGVALIQACGFRSGAMDLLAIHGCQELEKKWAARMGVMSLRIDLLESDTSGGTMQTILSFASEGPKVLAAADDPNFLTPVQYTSRIKLVRGIHRHPLLGLLTNSSPAGAQTRGLVNRSWGLLGGPESTWGPNFQYNEYERAGSYIGAIVNMIRGYVILTMLSWVQYGWFRKFLSGKAPPLGVGPSDEKIKSTPFTAAAFIEADQTVAKNYGKGCHVELRYEEGGYPFAAMIVAQAAATLLYDRDLPKGIHGGCLTAGVLGPDFVRRVEHGGLEIKTTMVKI</sequence>
<dbReference type="OrthoDB" id="10268090at2759"/>
<dbReference type="InterPro" id="IPR005097">
    <property type="entry name" value="Sacchrp_dh_NADP-bd"/>
</dbReference>
<dbReference type="GO" id="GO:0005739">
    <property type="term" value="C:mitochondrion"/>
    <property type="evidence" value="ECO:0007669"/>
    <property type="project" value="TreeGrafter"/>
</dbReference>
<evidence type="ECO:0000259" key="2">
    <source>
        <dbReference type="Pfam" id="PF03435"/>
    </source>
</evidence>
<dbReference type="PANTHER" id="PTHR12286:SF5">
    <property type="entry name" value="SACCHAROPINE DEHYDROGENASE-LIKE OXIDOREDUCTASE"/>
    <property type="match status" value="1"/>
</dbReference>
<keyword evidence="4" id="KW-1185">Reference proteome</keyword>
<dbReference type="GO" id="GO:0009247">
    <property type="term" value="P:glycolipid biosynthetic process"/>
    <property type="evidence" value="ECO:0007669"/>
    <property type="project" value="TreeGrafter"/>
</dbReference>
<dbReference type="InterPro" id="IPR051276">
    <property type="entry name" value="Saccharopine_DH-like_oxidrdct"/>
</dbReference>
<reference evidence="3 4" key="1">
    <citation type="submission" date="2020-05" db="EMBL/GenBank/DDBJ databases">
        <title>Identification and distribution of gene clusters putatively required for synthesis of sphingolipid metabolism inhibitors in phylogenetically diverse species of the filamentous fungus Fusarium.</title>
        <authorList>
            <person name="Kim H.-S."/>
            <person name="Busman M."/>
            <person name="Brown D.W."/>
            <person name="Divon H."/>
            <person name="Uhlig S."/>
            <person name="Proctor R.H."/>
        </authorList>
    </citation>
    <scope>NUCLEOTIDE SEQUENCE [LARGE SCALE GENOMIC DNA]</scope>
    <source>
        <strain evidence="3 4">NRRL 20693</strain>
    </source>
</reference>
<evidence type="ECO:0000313" key="4">
    <source>
        <dbReference type="Proteomes" id="UP000567885"/>
    </source>
</evidence>
<dbReference type="Gene3D" id="3.40.50.720">
    <property type="entry name" value="NAD(P)-binding Rossmann-like Domain"/>
    <property type="match status" value="1"/>
</dbReference>
<dbReference type="InterPro" id="IPR036291">
    <property type="entry name" value="NAD(P)-bd_dom_sf"/>
</dbReference>
<dbReference type="EMBL" id="JAAGWQ010000069">
    <property type="protein sequence ID" value="KAF5671218.1"/>
    <property type="molecule type" value="Genomic_DNA"/>
</dbReference>
<dbReference type="GO" id="GO:0005811">
    <property type="term" value="C:lipid droplet"/>
    <property type="evidence" value="ECO:0007669"/>
    <property type="project" value="TreeGrafter"/>
</dbReference>